<dbReference type="EMBL" id="CAKOGL010000025">
    <property type="protein sequence ID" value="CAH2102297.1"/>
    <property type="molecule type" value="Genomic_DNA"/>
</dbReference>
<comment type="caution">
    <text evidence="1">The sequence shown here is derived from an EMBL/GenBank/DDBJ whole genome shotgun (WGS) entry which is preliminary data.</text>
</comment>
<evidence type="ECO:0000313" key="1">
    <source>
        <dbReference type="EMBL" id="CAH2102297.1"/>
    </source>
</evidence>
<accession>A0AAU9UT43</accession>
<reference evidence="1" key="1">
    <citation type="submission" date="2022-03" db="EMBL/GenBank/DDBJ databases">
        <authorList>
            <person name="Tunstrom K."/>
        </authorList>
    </citation>
    <scope>NUCLEOTIDE SEQUENCE</scope>
</reference>
<sequence length="71" mass="8903">MIDLLCQERARDLKRREVMTRKMEVDEDLKILARIRSKERMKPTRKRRREQINKQVRDTEVLAHWEDLWQK</sequence>
<dbReference type="Proteomes" id="UP001153954">
    <property type="component" value="Unassembled WGS sequence"/>
</dbReference>
<name>A0AAU9UT43_EUPED</name>
<proteinExistence type="predicted"/>
<protein>
    <submittedName>
        <fullName evidence="1">Uncharacterized protein</fullName>
    </submittedName>
</protein>
<keyword evidence="2" id="KW-1185">Reference proteome</keyword>
<evidence type="ECO:0000313" key="2">
    <source>
        <dbReference type="Proteomes" id="UP001153954"/>
    </source>
</evidence>
<organism evidence="1 2">
    <name type="scientific">Euphydryas editha</name>
    <name type="common">Edith's checkerspot</name>
    <dbReference type="NCBI Taxonomy" id="104508"/>
    <lineage>
        <taxon>Eukaryota</taxon>
        <taxon>Metazoa</taxon>
        <taxon>Ecdysozoa</taxon>
        <taxon>Arthropoda</taxon>
        <taxon>Hexapoda</taxon>
        <taxon>Insecta</taxon>
        <taxon>Pterygota</taxon>
        <taxon>Neoptera</taxon>
        <taxon>Endopterygota</taxon>
        <taxon>Lepidoptera</taxon>
        <taxon>Glossata</taxon>
        <taxon>Ditrysia</taxon>
        <taxon>Papilionoidea</taxon>
        <taxon>Nymphalidae</taxon>
        <taxon>Nymphalinae</taxon>
        <taxon>Euphydryas</taxon>
    </lineage>
</organism>
<gene>
    <name evidence="1" type="ORF">EEDITHA_LOCUS16945</name>
</gene>
<dbReference type="AlphaFoldDB" id="A0AAU9UT43"/>